<name>A0ABN2NKI1_9MICO</name>
<protein>
    <recommendedName>
        <fullName evidence="3 14">UDP-N-acetylmuramate--L-alanine ligase</fullName>
        <ecNumber evidence="3 14">6.3.2.8</ecNumber>
    </recommendedName>
    <alternativeName>
        <fullName evidence="14">UDP-N-acetylmuramoyl-L-alanine synthetase</fullName>
    </alternativeName>
</protein>
<dbReference type="InterPro" id="IPR036565">
    <property type="entry name" value="Mur-like_cat_sf"/>
</dbReference>
<dbReference type="PANTHER" id="PTHR43445:SF3">
    <property type="entry name" value="UDP-N-ACETYLMURAMATE--L-ALANINE LIGASE"/>
    <property type="match status" value="1"/>
</dbReference>
<dbReference type="Pfam" id="PF01225">
    <property type="entry name" value="Mur_ligase"/>
    <property type="match status" value="1"/>
</dbReference>
<feature type="binding site" evidence="14">
    <location>
        <begin position="119"/>
        <end position="125"/>
    </location>
    <ligand>
        <name>ATP</name>
        <dbReference type="ChEBI" id="CHEBI:30616"/>
    </ligand>
</feature>
<evidence type="ECO:0000259" key="16">
    <source>
        <dbReference type="Pfam" id="PF02875"/>
    </source>
</evidence>
<dbReference type="InterPro" id="IPR005758">
    <property type="entry name" value="UDP-N-AcMur_Ala_ligase_MurC"/>
</dbReference>
<evidence type="ECO:0000256" key="8">
    <source>
        <dbReference type="ARBA" id="ARBA00022840"/>
    </source>
</evidence>
<comment type="function">
    <text evidence="14">Cell wall formation.</text>
</comment>
<dbReference type="SUPFAM" id="SSF51984">
    <property type="entry name" value="MurCD N-terminal domain"/>
    <property type="match status" value="1"/>
</dbReference>
<keyword evidence="11 14" id="KW-0131">Cell cycle</keyword>
<dbReference type="InterPro" id="IPR036615">
    <property type="entry name" value="Mur_ligase_C_dom_sf"/>
</dbReference>
<dbReference type="InterPro" id="IPR004101">
    <property type="entry name" value="Mur_ligase_C"/>
</dbReference>
<keyword evidence="5 14" id="KW-0436">Ligase</keyword>
<evidence type="ECO:0000256" key="14">
    <source>
        <dbReference type="HAMAP-Rule" id="MF_00046"/>
    </source>
</evidence>
<evidence type="ECO:0000256" key="1">
    <source>
        <dbReference type="ARBA" id="ARBA00004496"/>
    </source>
</evidence>
<dbReference type="Gene3D" id="3.40.1190.10">
    <property type="entry name" value="Mur-like, catalytic domain"/>
    <property type="match status" value="1"/>
</dbReference>
<keyword evidence="8 14" id="KW-0067">ATP-binding</keyword>
<feature type="domain" description="Mur ligase C-terminal" evidence="16">
    <location>
        <begin position="326"/>
        <end position="454"/>
    </location>
</feature>
<evidence type="ECO:0000259" key="15">
    <source>
        <dbReference type="Pfam" id="PF01225"/>
    </source>
</evidence>
<evidence type="ECO:0000259" key="17">
    <source>
        <dbReference type="Pfam" id="PF08245"/>
    </source>
</evidence>
<keyword evidence="9 14" id="KW-0133">Cell shape</keyword>
<evidence type="ECO:0000256" key="5">
    <source>
        <dbReference type="ARBA" id="ARBA00022598"/>
    </source>
</evidence>
<evidence type="ECO:0000256" key="2">
    <source>
        <dbReference type="ARBA" id="ARBA00004752"/>
    </source>
</evidence>
<keyword evidence="4 14" id="KW-0963">Cytoplasm</keyword>
<feature type="domain" description="Mur ligase N-terminal catalytic" evidence="15">
    <location>
        <begin position="15"/>
        <end position="111"/>
    </location>
</feature>
<feature type="domain" description="Mur ligase central" evidence="17">
    <location>
        <begin position="117"/>
        <end position="304"/>
    </location>
</feature>
<evidence type="ECO:0000313" key="19">
    <source>
        <dbReference type="Proteomes" id="UP001501094"/>
    </source>
</evidence>
<dbReference type="Gene3D" id="3.40.50.720">
    <property type="entry name" value="NAD(P)-binding Rossmann-like Domain"/>
    <property type="match status" value="1"/>
</dbReference>
<evidence type="ECO:0000256" key="12">
    <source>
        <dbReference type="ARBA" id="ARBA00023316"/>
    </source>
</evidence>
<accession>A0ABN2NKI1</accession>
<dbReference type="Pfam" id="PF08245">
    <property type="entry name" value="Mur_ligase_M"/>
    <property type="match status" value="1"/>
</dbReference>
<dbReference type="SUPFAM" id="SSF53623">
    <property type="entry name" value="MurD-like peptide ligases, catalytic domain"/>
    <property type="match status" value="1"/>
</dbReference>
<comment type="pathway">
    <text evidence="2 14">Cell wall biogenesis; peptidoglycan biosynthesis.</text>
</comment>
<evidence type="ECO:0000256" key="10">
    <source>
        <dbReference type="ARBA" id="ARBA00022984"/>
    </source>
</evidence>
<dbReference type="PANTHER" id="PTHR43445">
    <property type="entry name" value="UDP-N-ACETYLMURAMATE--L-ALANINE LIGASE-RELATED"/>
    <property type="match status" value="1"/>
</dbReference>
<keyword evidence="6 14" id="KW-0132">Cell division</keyword>
<organism evidence="18 19">
    <name type="scientific">Myceligenerans crystallogenes</name>
    <dbReference type="NCBI Taxonomy" id="316335"/>
    <lineage>
        <taxon>Bacteria</taxon>
        <taxon>Bacillati</taxon>
        <taxon>Actinomycetota</taxon>
        <taxon>Actinomycetes</taxon>
        <taxon>Micrococcales</taxon>
        <taxon>Promicromonosporaceae</taxon>
        <taxon>Myceligenerans</taxon>
    </lineage>
</organism>
<keyword evidence="19" id="KW-1185">Reference proteome</keyword>
<evidence type="ECO:0000256" key="9">
    <source>
        <dbReference type="ARBA" id="ARBA00022960"/>
    </source>
</evidence>
<evidence type="ECO:0000256" key="7">
    <source>
        <dbReference type="ARBA" id="ARBA00022741"/>
    </source>
</evidence>
<dbReference type="HAMAP" id="MF_00046">
    <property type="entry name" value="MurC"/>
    <property type="match status" value="1"/>
</dbReference>
<dbReference type="InterPro" id="IPR000713">
    <property type="entry name" value="Mur_ligase_N"/>
</dbReference>
<comment type="subcellular location">
    <subcellularLocation>
        <location evidence="1 14">Cytoplasm</location>
    </subcellularLocation>
</comment>
<dbReference type="EC" id="6.3.2.8" evidence="3 14"/>
<keyword evidence="12 14" id="KW-0961">Cell wall biogenesis/degradation</keyword>
<evidence type="ECO:0000256" key="13">
    <source>
        <dbReference type="ARBA" id="ARBA00047833"/>
    </source>
</evidence>
<evidence type="ECO:0000256" key="11">
    <source>
        <dbReference type="ARBA" id="ARBA00023306"/>
    </source>
</evidence>
<proteinExistence type="inferred from homology"/>
<evidence type="ECO:0000256" key="3">
    <source>
        <dbReference type="ARBA" id="ARBA00012211"/>
    </source>
</evidence>
<evidence type="ECO:0000256" key="6">
    <source>
        <dbReference type="ARBA" id="ARBA00022618"/>
    </source>
</evidence>
<dbReference type="InterPro" id="IPR050061">
    <property type="entry name" value="MurCDEF_pg_biosynth"/>
</dbReference>
<keyword evidence="10 14" id="KW-0573">Peptidoglycan synthesis</keyword>
<gene>
    <name evidence="14 18" type="primary">murC</name>
    <name evidence="18" type="ORF">GCM10009751_35760</name>
</gene>
<dbReference type="Proteomes" id="UP001501094">
    <property type="component" value="Unassembled WGS sequence"/>
</dbReference>
<reference evidence="18 19" key="1">
    <citation type="journal article" date="2019" name="Int. J. Syst. Evol. Microbiol.">
        <title>The Global Catalogue of Microorganisms (GCM) 10K type strain sequencing project: providing services to taxonomists for standard genome sequencing and annotation.</title>
        <authorList>
            <consortium name="The Broad Institute Genomics Platform"/>
            <consortium name="The Broad Institute Genome Sequencing Center for Infectious Disease"/>
            <person name="Wu L."/>
            <person name="Ma J."/>
        </authorList>
    </citation>
    <scope>NUCLEOTIDE SEQUENCE [LARGE SCALE GENOMIC DNA]</scope>
    <source>
        <strain evidence="18 19">JCM 14326</strain>
    </source>
</reference>
<dbReference type="Gene3D" id="3.90.190.20">
    <property type="entry name" value="Mur ligase, C-terminal domain"/>
    <property type="match status" value="1"/>
</dbReference>
<dbReference type="InterPro" id="IPR013221">
    <property type="entry name" value="Mur_ligase_cen"/>
</dbReference>
<comment type="similarity">
    <text evidence="14">Belongs to the MurCDEF family.</text>
</comment>
<comment type="caution">
    <text evidence="18">The sequence shown here is derived from an EMBL/GenBank/DDBJ whole genome shotgun (WGS) entry which is preliminary data.</text>
</comment>
<dbReference type="GO" id="GO:0016874">
    <property type="term" value="F:ligase activity"/>
    <property type="evidence" value="ECO:0007669"/>
    <property type="project" value="UniProtKB-KW"/>
</dbReference>
<dbReference type="Pfam" id="PF02875">
    <property type="entry name" value="Mur_ligase_C"/>
    <property type="match status" value="1"/>
</dbReference>
<dbReference type="SUPFAM" id="SSF53244">
    <property type="entry name" value="MurD-like peptide ligases, peptide-binding domain"/>
    <property type="match status" value="1"/>
</dbReference>
<keyword evidence="7 14" id="KW-0547">Nucleotide-binding</keyword>
<comment type="catalytic activity">
    <reaction evidence="13 14">
        <text>UDP-N-acetyl-alpha-D-muramate + L-alanine + ATP = UDP-N-acetyl-alpha-D-muramoyl-L-alanine + ADP + phosphate + H(+)</text>
        <dbReference type="Rhea" id="RHEA:23372"/>
        <dbReference type="ChEBI" id="CHEBI:15378"/>
        <dbReference type="ChEBI" id="CHEBI:30616"/>
        <dbReference type="ChEBI" id="CHEBI:43474"/>
        <dbReference type="ChEBI" id="CHEBI:57972"/>
        <dbReference type="ChEBI" id="CHEBI:70757"/>
        <dbReference type="ChEBI" id="CHEBI:83898"/>
        <dbReference type="ChEBI" id="CHEBI:456216"/>
        <dbReference type="EC" id="6.3.2.8"/>
    </reaction>
</comment>
<dbReference type="NCBIfam" id="TIGR01082">
    <property type="entry name" value="murC"/>
    <property type="match status" value="1"/>
</dbReference>
<sequence length="483" mass="48596">MTHDAAGLAADLGRVHMIGIGGAGMSVIAHLLHARGVPVQGSDGVDSDAVARLRAAGVPVRVGHDAAYVASADTVVVSSAVRETNPELAAARAAGTRVLHRSEALAALMAGGRGVAVAGAAGKTTTSALLAAVLREAGADPSYAIGSTVRTADGETPGGHLGGSDILVAEADESDGSFLNYEPVVSIVTNVEPDHLDHWGTAEAIHDAFVEFAGRLRPGGTLVACADDTGSRTVAGRVTAAGGNVVTYGESADAGVRISDVATAADGSTAVLTGDVLGSKPLTLRLSVPGRHNVLNATAAVVAAVLLGVPAPDAVAAARAFVGTGRRFELKGEAGGVRVVDDYAHHPTKVAALLEAARTVAGEGRVVALFQPHLFSRTRDFAADFARVLGAADVVVVTGVYAAREDPDPSVGPRTITDLMPARTAHAVDDMHEAARLAAGLARPGDLVLTVGAGDVTKLGPEILARLAEREAAGELTPAGTAR</sequence>
<dbReference type="EMBL" id="BAAANL010000008">
    <property type="protein sequence ID" value="GAA1873173.1"/>
    <property type="molecule type" value="Genomic_DNA"/>
</dbReference>
<evidence type="ECO:0000256" key="4">
    <source>
        <dbReference type="ARBA" id="ARBA00022490"/>
    </source>
</evidence>
<evidence type="ECO:0000313" key="18">
    <source>
        <dbReference type="EMBL" id="GAA1873173.1"/>
    </source>
</evidence>
<dbReference type="RefSeq" id="WP_344105599.1">
    <property type="nucleotide sequence ID" value="NZ_BAAANL010000008.1"/>
</dbReference>